<dbReference type="EMBL" id="QLMA01000010">
    <property type="protein sequence ID" value="RAJ75092.1"/>
    <property type="molecule type" value="Genomic_DNA"/>
</dbReference>
<name>A0A327VKR9_9BACT</name>
<evidence type="ECO:0000313" key="2">
    <source>
        <dbReference type="Proteomes" id="UP000249819"/>
    </source>
</evidence>
<gene>
    <name evidence="1" type="ORF">CLV59_110138</name>
</gene>
<keyword evidence="2" id="KW-1185">Reference proteome</keyword>
<protein>
    <submittedName>
        <fullName evidence="1">PKD family protein</fullName>
    </submittedName>
</protein>
<reference evidence="1 2" key="1">
    <citation type="submission" date="2018-06" db="EMBL/GenBank/DDBJ databases">
        <title>Genomic Encyclopedia of Archaeal and Bacterial Type Strains, Phase II (KMG-II): from individual species to whole genera.</title>
        <authorList>
            <person name="Goeker M."/>
        </authorList>
    </citation>
    <scope>NUCLEOTIDE SEQUENCE [LARGE SCALE GENOMIC DNA]</scope>
    <source>
        <strain evidence="1 2">DSM 29821</strain>
    </source>
</reference>
<proteinExistence type="predicted"/>
<dbReference type="PROSITE" id="PS51257">
    <property type="entry name" value="PROKAR_LIPOPROTEIN"/>
    <property type="match status" value="1"/>
</dbReference>
<accession>A0A327VKR9</accession>
<dbReference type="Pfam" id="PF16407">
    <property type="entry name" value="PKD_2"/>
    <property type="match status" value="1"/>
</dbReference>
<dbReference type="InterPro" id="IPR032183">
    <property type="entry name" value="PKD-like"/>
</dbReference>
<organism evidence="1 2">
    <name type="scientific">Chitinophaga dinghuensis</name>
    <dbReference type="NCBI Taxonomy" id="1539050"/>
    <lineage>
        <taxon>Bacteria</taxon>
        <taxon>Pseudomonadati</taxon>
        <taxon>Bacteroidota</taxon>
        <taxon>Chitinophagia</taxon>
        <taxon>Chitinophagales</taxon>
        <taxon>Chitinophagaceae</taxon>
        <taxon>Chitinophaga</taxon>
    </lineage>
</organism>
<dbReference type="Proteomes" id="UP000249819">
    <property type="component" value="Unassembled WGS sequence"/>
</dbReference>
<dbReference type="OrthoDB" id="1095195at2"/>
<dbReference type="RefSeq" id="WP_111594994.1">
    <property type="nucleotide sequence ID" value="NZ_QLMA01000010.1"/>
</dbReference>
<dbReference type="AlphaFoldDB" id="A0A327VKR9"/>
<evidence type="ECO:0000313" key="1">
    <source>
        <dbReference type="EMBL" id="RAJ75092.1"/>
    </source>
</evidence>
<comment type="caution">
    <text evidence="1">The sequence shown here is derived from an EMBL/GenBank/DDBJ whole genome shotgun (WGS) entry which is preliminary data.</text>
</comment>
<sequence>MNRFINIFAALLLLAGFLTSGCYKDLGNYSYSPVNELKIDTFPYGMTVYQYDTIRLTPRVISTIENIPTDDTARFGYRWVLGTPDSSAVSMEYQQLATTFKLNAKVVVGAGVYGLYFEIRDKKTKQVYMRHMNKVTVASSTYEGWLVLSDISGNARLDMINYINGTALFTSDILSGSPDLPKPLKGPRKICYYPTSNYNTIPSPAWVDAKGNQMAGAKDFIYLSTDKGSWKLRSDALITQRAWNTWYEFLLPPEDSATFAPAFVGAGEIPANTSYIHVYDGKGNFYQRGPLNYFINAKANHMSGGNDFRAAPFIGRAVNGVANDYAALYDMDLKRFVRLASSGVCVALTNPTTPLFDFNNVGMDLVWMKTMGTLLNTFAVMKDPAGDMWLLVFDVRSAVSQTAKMKLDFPDIKNAKYFALDKNYGTLYYATDSKVYAVHKDFAGCYLLLDVGSRKISWMDQHTFTTYAKRYNGDPTSGTNTTNLEPYMANWLGVATYDPADPDHTGKLNFYYSKSFQTDQAVLVRKDEYSGFGKIVSVTYRERAQ</sequence>